<accession>A0ABP5GW07</accession>
<reference evidence="3" key="1">
    <citation type="journal article" date="2019" name="Int. J. Syst. Evol. Microbiol.">
        <title>The Global Catalogue of Microorganisms (GCM) 10K type strain sequencing project: providing services to taxonomists for standard genome sequencing and annotation.</title>
        <authorList>
            <consortium name="The Broad Institute Genomics Platform"/>
            <consortium name="The Broad Institute Genome Sequencing Center for Infectious Disease"/>
            <person name="Wu L."/>
            <person name="Ma J."/>
        </authorList>
    </citation>
    <scope>NUCLEOTIDE SEQUENCE [LARGE SCALE GENOMIC DNA]</scope>
    <source>
        <strain evidence="3">JCM 16014</strain>
    </source>
</reference>
<evidence type="ECO:0000256" key="1">
    <source>
        <dbReference type="ARBA" id="ARBA00006479"/>
    </source>
</evidence>
<dbReference type="Proteomes" id="UP001500751">
    <property type="component" value="Unassembled WGS sequence"/>
</dbReference>
<dbReference type="InterPro" id="IPR000600">
    <property type="entry name" value="ROK"/>
</dbReference>
<evidence type="ECO:0000313" key="3">
    <source>
        <dbReference type="Proteomes" id="UP001500751"/>
    </source>
</evidence>
<organism evidence="2 3">
    <name type="scientific">Catenulispora yoronensis</name>
    <dbReference type="NCBI Taxonomy" id="450799"/>
    <lineage>
        <taxon>Bacteria</taxon>
        <taxon>Bacillati</taxon>
        <taxon>Actinomycetota</taxon>
        <taxon>Actinomycetes</taxon>
        <taxon>Catenulisporales</taxon>
        <taxon>Catenulisporaceae</taxon>
        <taxon>Catenulispora</taxon>
    </lineage>
</organism>
<dbReference type="InterPro" id="IPR049874">
    <property type="entry name" value="ROK_cs"/>
</dbReference>
<dbReference type="EMBL" id="BAAAQN010000068">
    <property type="protein sequence ID" value="GAA2057793.1"/>
    <property type="molecule type" value="Genomic_DNA"/>
</dbReference>
<proteinExistence type="inferred from homology"/>
<evidence type="ECO:0000313" key="2">
    <source>
        <dbReference type="EMBL" id="GAA2057793.1"/>
    </source>
</evidence>
<name>A0ABP5GW07_9ACTN</name>
<sequence>MTVTDTSGGAAPDAAATPQPPVLAIDIGGTKMAVGAVDGTGEVLASYRVPTPSGAGADGEALYAALLDAVDHLPYGRDGYRAVGVGCGGPMRWPAGEVSPLNIPGWRGFPLRWRLEADFRREVRLHNDAICLAAAEHWQGAGRGTGNMLGMVVSTGVGGGLILGDRLIDGAKGNAGHIGHVVVDQETPCACGGTGCLEAVASGPRMAAWAAAQGWRAGQDSRTGKDLTEDARSGDGIAQAAFTRAGTALGVAIAGAAALCDLELVTIGGGIVQAGDLLFEPLRSALYRHARLDFTKNLKVVPADLGQDAGLVGAAALILRGDAYWSADRVD</sequence>
<dbReference type="PROSITE" id="PS01125">
    <property type="entry name" value="ROK"/>
    <property type="match status" value="1"/>
</dbReference>
<comment type="caution">
    <text evidence="2">The sequence shown here is derived from an EMBL/GenBank/DDBJ whole genome shotgun (WGS) entry which is preliminary data.</text>
</comment>
<dbReference type="PANTHER" id="PTHR18964:SF169">
    <property type="entry name" value="N-ACETYLMANNOSAMINE KINASE"/>
    <property type="match status" value="1"/>
</dbReference>
<keyword evidence="3" id="KW-1185">Reference proteome</keyword>
<dbReference type="Gene3D" id="3.30.420.40">
    <property type="match status" value="2"/>
</dbReference>
<dbReference type="PANTHER" id="PTHR18964">
    <property type="entry name" value="ROK (REPRESSOR, ORF, KINASE) FAMILY"/>
    <property type="match status" value="1"/>
</dbReference>
<comment type="similarity">
    <text evidence="1">Belongs to the ROK (NagC/XylR) family.</text>
</comment>
<dbReference type="InterPro" id="IPR043129">
    <property type="entry name" value="ATPase_NBD"/>
</dbReference>
<protein>
    <submittedName>
        <fullName evidence="2">ROK family protein</fullName>
    </submittedName>
</protein>
<dbReference type="RefSeq" id="WP_344670868.1">
    <property type="nucleotide sequence ID" value="NZ_BAAAQN010000068.1"/>
</dbReference>
<dbReference type="Pfam" id="PF00480">
    <property type="entry name" value="ROK"/>
    <property type="match status" value="1"/>
</dbReference>
<dbReference type="SUPFAM" id="SSF53067">
    <property type="entry name" value="Actin-like ATPase domain"/>
    <property type="match status" value="1"/>
</dbReference>
<gene>
    <name evidence="2" type="ORF">GCM10009839_79190</name>
</gene>